<dbReference type="EMBL" id="JAAAMU010000022">
    <property type="protein sequence ID" value="NBC72715.1"/>
    <property type="molecule type" value="Genomic_DNA"/>
</dbReference>
<sequence length="248" mass="27591">MNRFALILASAALLLITSGCSSFFEAVPKNVVMVKKYSGVDESSQPLKAGEILSLQTTKSLGLNAVKKYFDKQISEDDVQFELTTVELNALRVLVEHDIRPDVKQDAEAKLKEVPEGLFYLTITFPDNERYELVLNARTGDVLKISNQSQIGDVSAGNSKEMTSHSDSENVNKFLQEKEGLNPKDIKETAVFAEGKASYYLINIENDSLKYVIEFDTQMNKVMGFSKGIMALLTWGSKVTTKVPTMQE</sequence>
<dbReference type="Proteomes" id="UP000558113">
    <property type="component" value="Unassembled WGS sequence"/>
</dbReference>
<evidence type="ECO:0000313" key="2">
    <source>
        <dbReference type="EMBL" id="NBC72715.1"/>
    </source>
</evidence>
<feature type="chain" id="PRO_5030630882" description="PepSY domain-containing protein" evidence="1">
    <location>
        <begin position="27"/>
        <end position="248"/>
    </location>
</feature>
<keyword evidence="3" id="KW-1185">Reference proteome</keyword>
<reference evidence="2 3" key="1">
    <citation type="submission" date="2020-01" db="EMBL/GenBank/DDBJ databases">
        <title>Paenibacillus soybeanensis sp. nov. isolated from the nodules of soybean (Glycine max(L.) Merr).</title>
        <authorList>
            <person name="Wang H."/>
        </authorList>
    </citation>
    <scope>NUCLEOTIDE SEQUENCE [LARGE SCALE GENOMIC DNA]</scope>
    <source>
        <strain evidence="2 3">DSM 23054</strain>
    </source>
</reference>
<evidence type="ECO:0000256" key="1">
    <source>
        <dbReference type="SAM" id="SignalP"/>
    </source>
</evidence>
<dbReference type="AlphaFoldDB" id="A0A7X4YUD1"/>
<gene>
    <name evidence="2" type="ORF">GT003_27335</name>
</gene>
<keyword evidence="1" id="KW-0732">Signal</keyword>
<feature type="signal peptide" evidence="1">
    <location>
        <begin position="1"/>
        <end position="26"/>
    </location>
</feature>
<name>A0A7X4YUD1_9BACL</name>
<organism evidence="2 3">
    <name type="scientific">Paenibacillus sacheonensis</name>
    <dbReference type="NCBI Taxonomy" id="742054"/>
    <lineage>
        <taxon>Bacteria</taxon>
        <taxon>Bacillati</taxon>
        <taxon>Bacillota</taxon>
        <taxon>Bacilli</taxon>
        <taxon>Bacillales</taxon>
        <taxon>Paenibacillaceae</taxon>
        <taxon>Paenibacillus</taxon>
    </lineage>
</organism>
<dbReference type="OrthoDB" id="2606457at2"/>
<dbReference type="PROSITE" id="PS51257">
    <property type="entry name" value="PROKAR_LIPOPROTEIN"/>
    <property type="match status" value="1"/>
</dbReference>
<comment type="caution">
    <text evidence="2">The sequence shown here is derived from an EMBL/GenBank/DDBJ whole genome shotgun (WGS) entry which is preliminary data.</text>
</comment>
<dbReference type="RefSeq" id="WP_161703989.1">
    <property type="nucleotide sequence ID" value="NZ_JAAAMU010000022.1"/>
</dbReference>
<accession>A0A7X4YUD1</accession>
<evidence type="ECO:0008006" key="4">
    <source>
        <dbReference type="Google" id="ProtNLM"/>
    </source>
</evidence>
<protein>
    <recommendedName>
        <fullName evidence="4">PepSY domain-containing protein</fullName>
    </recommendedName>
</protein>
<evidence type="ECO:0000313" key="3">
    <source>
        <dbReference type="Proteomes" id="UP000558113"/>
    </source>
</evidence>
<proteinExistence type="predicted"/>